<gene>
    <name evidence="1" type="ORF">WICPIJ_000663</name>
</gene>
<accession>A0A9P8QD34</accession>
<comment type="caution">
    <text evidence="1">The sequence shown here is derived from an EMBL/GenBank/DDBJ whole genome shotgun (WGS) entry which is preliminary data.</text>
</comment>
<evidence type="ECO:0000313" key="1">
    <source>
        <dbReference type="EMBL" id="KAH3688357.1"/>
    </source>
</evidence>
<reference evidence="1" key="1">
    <citation type="journal article" date="2021" name="Open Biol.">
        <title>Shared evolutionary footprints suggest mitochondrial oxidative damage underlies multiple complex I losses in fungi.</title>
        <authorList>
            <person name="Schikora-Tamarit M.A."/>
            <person name="Marcet-Houben M."/>
            <person name="Nosek J."/>
            <person name="Gabaldon T."/>
        </authorList>
    </citation>
    <scope>NUCLEOTIDE SEQUENCE</scope>
    <source>
        <strain evidence="1">CBS2887</strain>
    </source>
</reference>
<protein>
    <submittedName>
        <fullName evidence="1">Uncharacterized protein</fullName>
    </submittedName>
</protein>
<dbReference type="AlphaFoldDB" id="A0A9P8QD34"/>
<evidence type="ECO:0000313" key="2">
    <source>
        <dbReference type="Proteomes" id="UP000774326"/>
    </source>
</evidence>
<dbReference type="Proteomes" id="UP000774326">
    <property type="component" value="Unassembled WGS sequence"/>
</dbReference>
<organism evidence="1 2">
    <name type="scientific">Wickerhamomyces pijperi</name>
    <name type="common">Yeast</name>
    <name type="synonym">Pichia pijperi</name>
    <dbReference type="NCBI Taxonomy" id="599730"/>
    <lineage>
        <taxon>Eukaryota</taxon>
        <taxon>Fungi</taxon>
        <taxon>Dikarya</taxon>
        <taxon>Ascomycota</taxon>
        <taxon>Saccharomycotina</taxon>
        <taxon>Saccharomycetes</taxon>
        <taxon>Phaffomycetales</taxon>
        <taxon>Wickerhamomycetaceae</taxon>
        <taxon>Wickerhamomyces</taxon>
    </lineage>
</organism>
<reference evidence="1" key="2">
    <citation type="submission" date="2021-01" db="EMBL/GenBank/DDBJ databases">
        <authorList>
            <person name="Schikora-Tamarit M.A."/>
        </authorList>
    </citation>
    <scope>NUCLEOTIDE SEQUENCE</scope>
    <source>
        <strain evidence="1">CBS2887</strain>
    </source>
</reference>
<dbReference type="EMBL" id="JAEUBG010000385">
    <property type="protein sequence ID" value="KAH3688357.1"/>
    <property type="molecule type" value="Genomic_DNA"/>
</dbReference>
<proteinExistence type="predicted"/>
<dbReference type="OrthoDB" id="10428710at2759"/>
<sequence length="73" mass="7402">MAEITSSKLSHNLSSALVEAIPAAMAAPKAVASAFGDLLTVTQGPKISAWICITSSDLDIPPSTANKDNGAFS</sequence>
<keyword evidence="2" id="KW-1185">Reference proteome</keyword>
<name>A0A9P8QD34_WICPI</name>